<reference evidence="3 4" key="1">
    <citation type="journal article" date="2019" name="Nat. Microbiol.">
        <title>Mediterranean grassland soil C-N compound turnover is dependent on rainfall and depth, and is mediated by genomically divergent microorganisms.</title>
        <authorList>
            <person name="Diamond S."/>
            <person name="Andeer P.F."/>
            <person name="Li Z."/>
            <person name="Crits-Christoph A."/>
            <person name="Burstein D."/>
            <person name="Anantharaman K."/>
            <person name="Lane K.R."/>
            <person name="Thomas B.C."/>
            <person name="Pan C."/>
            <person name="Northen T.R."/>
            <person name="Banfield J.F."/>
        </authorList>
    </citation>
    <scope>NUCLEOTIDE SEQUENCE [LARGE SCALE GENOMIC DNA]</scope>
    <source>
        <strain evidence="3">WS_2</strain>
    </source>
</reference>
<dbReference type="SUPFAM" id="SSF53067">
    <property type="entry name" value="Actin-like ATPase domain"/>
    <property type="match status" value="1"/>
</dbReference>
<dbReference type="InterPro" id="IPR050273">
    <property type="entry name" value="GppA/Ppx_hydrolase"/>
</dbReference>
<dbReference type="Proteomes" id="UP000317716">
    <property type="component" value="Unassembled WGS sequence"/>
</dbReference>
<dbReference type="SUPFAM" id="SSF109604">
    <property type="entry name" value="HD-domain/PDEase-like"/>
    <property type="match status" value="1"/>
</dbReference>
<evidence type="ECO:0000313" key="4">
    <source>
        <dbReference type="Proteomes" id="UP000317716"/>
    </source>
</evidence>
<dbReference type="Gene3D" id="3.30.420.40">
    <property type="match status" value="1"/>
</dbReference>
<accession>A0A538S6P1</accession>
<comment type="caution">
    <text evidence="3">The sequence shown here is derived from an EMBL/GenBank/DDBJ whole genome shotgun (WGS) entry which is preliminary data.</text>
</comment>
<feature type="domain" description="Ppx/GppA phosphatase N-terminal" evidence="1">
    <location>
        <begin position="2"/>
        <end position="216"/>
    </location>
</feature>
<proteinExistence type="predicted"/>
<evidence type="ECO:0000313" key="3">
    <source>
        <dbReference type="EMBL" id="TMQ47043.1"/>
    </source>
</evidence>
<evidence type="ECO:0000259" key="1">
    <source>
        <dbReference type="Pfam" id="PF02541"/>
    </source>
</evidence>
<gene>
    <name evidence="3" type="ORF">E6K72_14385</name>
</gene>
<sequence>MAAARATTGIKPKVIPATEEGRLIYLGIKSALELGEEPCMIVDIGGGSMQLVLANRERCLYTLSAPLGALRLTESFVRSDPPARRDLQRLRQHVRETAGELLKKMGESAPAQAYGSSGSIHALATVSHWLETSTPLAHLNGHVLTLDSLRRTTRQLQAMTLRERERLPALDAHRAEIIVAGAMTLEHVLEELELPGMTLSDFGVREGMVSDYVARHAGEISSVARRPGLRLRSVLRCLGRFRIDMRHAKHIARLALELFDALQEVHELSPLDRELLHFAALLHDIGSVIGYDGHAEHAHYIIMNASLRGLSAEELRVIANVARYHNKARPRTRTSTPSTR</sequence>
<dbReference type="InterPro" id="IPR043129">
    <property type="entry name" value="ATPase_NBD"/>
</dbReference>
<name>A0A538S6P1_UNCEI</name>
<dbReference type="InterPro" id="IPR003607">
    <property type="entry name" value="HD/PDEase_dom"/>
</dbReference>
<dbReference type="GO" id="GO:0016462">
    <property type="term" value="F:pyrophosphatase activity"/>
    <property type="evidence" value="ECO:0007669"/>
    <property type="project" value="TreeGrafter"/>
</dbReference>
<feature type="domain" description="Ppx/GppA phosphatase C-terminal" evidence="2">
    <location>
        <begin position="230"/>
        <end position="332"/>
    </location>
</feature>
<organism evidence="3 4">
    <name type="scientific">Eiseniibacteriota bacterium</name>
    <dbReference type="NCBI Taxonomy" id="2212470"/>
    <lineage>
        <taxon>Bacteria</taxon>
        <taxon>Candidatus Eiseniibacteriota</taxon>
    </lineage>
</organism>
<dbReference type="PANTHER" id="PTHR30005:SF0">
    <property type="entry name" value="RETROGRADE REGULATION PROTEIN 2"/>
    <property type="match status" value="1"/>
</dbReference>
<dbReference type="PANTHER" id="PTHR30005">
    <property type="entry name" value="EXOPOLYPHOSPHATASE"/>
    <property type="match status" value="1"/>
</dbReference>
<dbReference type="AlphaFoldDB" id="A0A538S6P1"/>
<dbReference type="InterPro" id="IPR048950">
    <property type="entry name" value="Ppx_GppA_C"/>
</dbReference>
<dbReference type="Gene3D" id="3.30.420.150">
    <property type="entry name" value="Exopolyphosphatase. Domain 2"/>
    <property type="match status" value="1"/>
</dbReference>
<evidence type="ECO:0000259" key="2">
    <source>
        <dbReference type="Pfam" id="PF21447"/>
    </source>
</evidence>
<dbReference type="InterPro" id="IPR003695">
    <property type="entry name" value="Ppx_GppA_N"/>
</dbReference>
<dbReference type="Pfam" id="PF21447">
    <property type="entry name" value="Ppx-GppA_III"/>
    <property type="match status" value="1"/>
</dbReference>
<dbReference type="Pfam" id="PF02541">
    <property type="entry name" value="Ppx-GppA"/>
    <property type="match status" value="1"/>
</dbReference>
<protein>
    <submittedName>
        <fullName evidence="3">HD domain-containing protein</fullName>
    </submittedName>
</protein>
<dbReference type="EMBL" id="VBOS01000553">
    <property type="protein sequence ID" value="TMQ47043.1"/>
    <property type="molecule type" value="Genomic_DNA"/>
</dbReference>
<dbReference type="CDD" id="cd00077">
    <property type="entry name" value="HDc"/>
    <property type="match status" value="1"/>
</dbReference>
<dbReference type="Gene3D" id="1.10.3210.10">
    <property type="entry name" value="Hypothetical protein af1432"/>
    <property type="match status" value="1"/>
</dbReference>